<sequence length="239" mass="27451">MMQRISRARRRRRQIYPRADTNKMRKESPMQWAGEDWGSPATQTLFSDDTSDLDLDNGKRMKLEEERLLENKKEGFSSSSTTAATEVKIKISKKQLDKLLGSSDVRRLSGEQLIAQLMSMNVSHGHGLDLDFDFDVSTTLREDFRPQQARQSSTATALPTIEEDDNDFQSPMVGSDPQVSDPPRSYKRLRRGSTSQPTPNVRKRESVDSCKVDDDIEEFSSQEDRHRGKIRELYSVWFV</sequence>
<name>A0ABC8U5X8_9AQUA</name>
<dbReference type="PANTHER" id="PTHR38371">
    <property type="entry name" value="RHO GTPASE-ACTIVATING PROTEIN"/>
    <property type="match status" value="1"/>
</dbReference>
<organism evidence="2 3">
    <name type="scientific">Ilex paraguariensis</name>
    <name type="common">yerba mate</name>
    <dbReference type="NCBI Taxonomy" id="185542"/>
    <lineage>
        <taxon>Eukaryota</taxon>
        <taxon>Viridiplantae</taxon>
        <taxon>Streptophyta</taxon>
        <taxon>Embryophyta</taxon>
        <taxon>Tracheophyta</taxon>
        <taxon>Spermatophyta</taxon>
        <taxon>Magnoliopsida</taxon>
        <taxon>eudicotyledons</taxon>
        <taxon>Gunneridae</taxon>
        <taxon>Pentapetalae</taxon>
        <taxon>asterids</taxon>
        <taxon>campanulids</taxon>
        <taxon>Aquifoliales</taxon>
        <taxon>Aquifoliaceae</taxon>
        <taxon>Ilex</taxon>
    </lineage>
</organism>
<feature type="region of interest" description="Disordered" evidence="1">
    <location>
        <begin position="143"/>
        <end position="209"/>
    </location>
</feature>
<dbReference type="EMBL" id="CAUOFW020006625">
    <property type="protein sequence ID" value="CAK9175503.1"/>
    <property type="molecule type" value="Genomic_DNA"/>
</dbReference>
<protein>
    <submittedName>
        <fullName evidence="2">Uncharacterized protein</fullName>
    </submittedName>
</protein>
<dbReference type="PANTHER" id="PTHR38371:SF1">
    <property type="entry name" value="RHO GTPASE-ACTIVATING PROTEIN"/>
    <property type="match status" value="1"/>
</dbReference>
<dbReference type="Proteomes" id="UP001642360">
    <property type="component" value="Unassembled WGS sequence"/>
</dbReference>
<evidence type="ECO:0000256" key="1">
    <source>
        <dbReference type="SAM" id="MobiDB-lite"/>
    </source>
</evidence>
<reference evidence="2 3" key="1">
    <citation type="submission" date="2024-02" db="EMBL/GenBank/DDBJ databases">
        <authorList>
            <person name="Vignale AGUSTIN F."/>
            <person name="Sosa J E."/>
            <person name="Modenutti C."/>
        </authorList>
    </citation>
    <scope>NUCLEOTIDE SEQUENCE [LARGE SCALE GENOMIC DNA]</scope>
</reference>
<accession>A0ABC8U5X8</accession>
<comment type="caution">
    <text evidence="2">The sequence shown here is derived from an EMBL/GenBank/DDBJ whole genome shotgun (WGS) entry which is preliminary data.</text>
</comment>
<feature type="compositionally biased region" description="Basic residues" evidence="1">
    <location>
        <begin position="1"/>
        <end position="15"/>
    </location>
</feature>
<evidence type="ECO:0000313" key="3">
    <source>
        <dbReference type="Proteomes" id="UP001642360"/>
    </source>
</evidence>
<gene>
    <name evidence="2" type="ORF">ILEXP_LOCUS45307</name>
</gene>
<feature type="compositionally biased region" description="Polar residues" evidence="1">
    <location>
        <begin position="148"/>
        <end position="157"/>
    </location>
</feature>
<dbReference type="AlphaFoldDB" id="A0ABC8U5X8"/>
<keyword evidence="3" id="KW-1185">Reference proteome</keyword>
<evidence type="ECO:0000313" key="2">
    <source>
        <dbReference type="EMBL" id="CAK9175503.1"/>
    </source>
</evidence>
<proteinExistence type="predicted"/>
<feature type="region of interest" description="Disordered" evidence="1">
    <location>
        <begin position="1"/>
        <end position="53"/>
    </location>
</feature>